<dbReference type="AlphaFoldDB" id="A0A4Y2TG15"/>
<name>A0A4Y2TG15_ARAVE</name>
<proteinExistence type="predicted"/>
<sequence>MDVLTSFTVFSVLDKFHSRKEATGNILIFYFRCELSEGLSGVGLTCSGNSSRLLEIGSVFGVFAKGLREINPADITRLLVGVGCCGVSGPAESPEEELKDRCPSNTGLVVTLGVSTNTGTGGLASSNFGQFRGLEALSFPAGELSPLQRQEIWARLKHLKTFF</sequence>
<accession>A0A4Y2TG15</accession>
<keyword evidence="2" id="KW-1185">Reference proteome</keyword>
<protein>
    <submittedName>
        <fullName evidence="1">Uncharacterized protein</fullName>
    </submittedName>
</protein>
<dbReference type="EMBL" id="BGPR01027504">
    <property type="protein sequence ID" value="GBN98055.1"/>
    <property type="molecule type" value="Genomic_DNA"/>
</dbReference>
<reference evidence="1 2" key="1">
    <citation type="journal article" date="2019" name="Sci. Rep.">
        <title>Orb-weaving spider Araneus ventricosus genome elucidates the spidroin gene catalogue.</title>
        <authorList>
            <person name="Kono N."/>
            <person name="Nakamura H."/>
            <person name="Ohtoshi R."/>
            <person name="Moran D.A.P."/>
            <person name="Shinohara A."/>
            <person name="Yoshida Y."/>
            <person name="Fujiwara M."/>
            <person name="Mori M."/>
            <person name="Tomita M."/>
            <person name="Arakawa K."/>
        </authorList>
    </citation>
    <scope>NUCLEOTIDE SEQUENCE [LARGE SCALE GENOMIC DNA]</scope>
</reference>
<evidence type="ECO:0000313" key="1">
    <source>
        <dbReference type="EMBL" id="GBN98055.1"/>
    </source>
</evidence>
<dbReference type="Proteomes" id="UP000499080">
    <property type="component" value="Unassembled WGS sequence"/>
</dbReference>
<organism evidence="1 2">
    <name type="scientific">Araneus ventricosus</name>
    <name type="common">Orbweaver spider</name>
    <name type="synonym">Epeira ventricosa</name>
    <dbReference type="NCBI Taxonomy" id="182803"/>
    <lineage>
        <taxon>Eukaryota</taxon>
        <taxon>Metazoa</taxon>
        <taxon>Ecdysozoa</taxon>
        <taxon>Arthropoda</taxon>
        <taxon>Chelicerata</taxon>
        <taxon>Arachnida</taxon>
        <taxon>Araneae</taxon>
        <taxon>Araneomorphae</taxon>
        <taxon>Entelegynae</taxon>
        <taxon>Araneoidea</taxon>
        <taxon>Araneidae</taxon>
        <taxon>Araneus</taxon>
    </lineage>
</organism>
<comment type="caution">
    <text evidence="1">The sequence shown here is derived from an EMBL/GenBank/DDBJ whole genome shotgun (WGS) entry which is preliminary data.</text>
</comment>
<gene>
    <name evidence="1" type="ORF">AVEN_73059_1</name>
</gene>
<evidence type="ECO:0000313" key="2">
    <source>
        <dbReference type="Proteomes" id="UP000499080"/>
    </source>
</evidence>